<feature type="transmembrane region" description="Helical" evidence="10">
    <location>
        <begin position="102"/>
        <end position="121"/>
    </location>
</feature>
<dbReference type="FunFam" id="2.30.30.60:FF:000002">
    <property type="entry name" value="Mechanosensitive ion channel family protein"/>
    <property type="match status" value="1"/>
</dbReference>
<name>H5XTI3_9FIRM</name>
<feature type="transmembrane region" description="Helical" evidence="10">
    <location>
        <begin position="166"/>
        <end position="193"/>
    </location>
</feature>
<dbReference type="SUPFAM" id="SSF50182">
    <property type="entry name" value="Sm-like ribonucleoproteins"/>
    <property type="match status" value="1"/>
</dbReference>
<evidence type="ECO:0000256" key="10">
    <source>
        <dbReference type="SAM" id="Phobius"/>
    </source>
</evidence>
<evidence type="ECO:0000256" key="1">
    <source>
        <dbReference type="ARBA" id="ARBA00004429"/>
    </source>
</evidence>
<dbReference type="STRING" id="768710.DesyoDRAFT_1425"/>
<proteinExistence type="predicted"/>
<evidence type="ECO:0000256" key="9">
    <source>
        <dbReference type="ARBA" id="ARBA00093659"/>
    </source>
</evidence>
<dbReference type="RefSeq" id="WP_007781171.1">
    <property type="nucleotide sequence ID" value="NZ_CM001441.1"/>
</dbReference>
<evidence type="ECO:0000256" key="8">
    <source>
        <dbReference type="ARBA" id="ARBA00093630"/>
    </source>
</evidence>
<dbReference type="PANTHER" id="PTHR30414">
    <property type="entry name" value="MINICONDUCTANCE MECHANOSENSITIVE CHANNEL YBDG"/>
    <property type="match status" value="1"/>
</dbReference>
<dbReference type="Gene3D" id="2.30.30.60">
    <property type="match status" value="1"/>
</dbReference>
<keyword evidence="7 10" id="KW-0472">Membrane</keyword>
<feature type="domain" description="Mechanosensitive ion channel MscS" evidence="11">
    <location>
        <begin position="184"/>
        <end position="252"/>
    </location>
</feature>
<keyword evidence="6" id="KW-0346">Stress response</keyword>
<accession>H5XTI3</accession>
<feature type="transmembrane region" description="Helical" evidence="10">
    <location>
        <begin position="70"/>
        <end position="90"/>
    </location>
</feature>
<evidence type="ECO:0000259" key="11">
    <source>
        <dbReference type="Pfam" id="PF00924"/>
    </source>
</evidence>
<evidence type="ECO:0000256" key="6">
    <source>
        <dbReference type="ARBA" id="ARBA00023016"/>
    </source>
</evidence>
<dbReference type="InterPro" id="IPR010920">
    <property type="entry name" value="LSM_dom_sf"/>
</dbReference>
<evidence type="ECO:0000313" key="12">
    <source>
        <dbReference type="EMBL" id="EHQ88582.1"/>
    </source>
</evidence>
<evidence type="ECO:0000256" key="4">
    <source>
        <dbReference type="ARBA" id="ARBA00022692"/>
    </source>
</evidence>
<dbReference type="GO" id="GO:0005886">
    <property type="term" value="C:plasma membrane"/>
    <property type="evidence" value="ECO:0007669"/>
    <property type="project" value="UniProtKB-SubCell"/>
</dbReference>
<dbReference type="EMBL" id="CM001441">
    <property type="protein sequence ID" value="EHQ88582.1"/>
    <property type="molecule type" value="Genomic_DNA"/>
</dbReference>
<reference evidence="12 13" key="1">
    <citation type="submission" date="2011-11" db="EMBL/GenBank/DDBJ databases">
        <title>The Noncontiguous Finished genome of Desulfosporosinus youngiae DSM 17734.</title>
        <authorList>
            <consortium name="US DOE Joint Genome Institute (JGI-PGF)"/>
            <person name="Lucas S."/>
            <person name="Han J."/>
            <person name="Lapidus A."/>
            <person name="Cheng J.-F."/>
            <person name="Goodwin L."/>
            <person name="Pitluck S."/>
            <person name="Peters L."/>
            <person name="Ovchinnikova G."/>
            <person name="Lu M."/>
            <person name="Land M.L."/>
            <person name="Hauser L."/>
            <person name="Pester M."/>
            <person name="Spring S."/>
            <person name="Ollivier B."/>
            <person name="Rattei T."/>
            <person name="Klenk H.-P."/>
            <person name="Wagner M."/>
            <person name="Loy A."/>
            <person name="Woyke T.J."/>
        </authorList>
    </citation>
    <scope>NUCLEOTIDE SEQUENCE [LARGE SCALE GENOMIC DNA]</scope>
    <source>
        <strain evidence="12 13">DSM 17734</strain>
    </source>
</reference>
<keyword evidence="4 10" id="KW-0812">Transmembrane</keyword>
<dbReference type="AlphaFoldDB" id="H5XTI3"/>
<evidence type="ECO:0000256" key="5">
    <source>
        <dbReference type="ARBA" id="ARBA00022989"/>
    </source>
</evidence>
<dbReference type="Pfam" id="PF00924">
    <property type="entry name" value="MS_channel_2nd"/>
    <property type="match status" value="1"/>
</dbReference>
<feature type="transmembrane region" description="Helical" evidence="10">
    <location>
        <begin position="142"/>
        <end position="160"/>
    </location>
</feature>
<evidence type="ECO:0000256" key="7">
    <source>
        <dbReference type="ARBA" id="ARBA00023136"/>
    </source>
</evidence>
<dbReference type="InterPro" id="IPR006685">
    <property type="entry name" value="MscS_channel_2nd"/>
</dbReference>
<keyword evidence="3" id="KW-0997">Cell inner membrane</keyword>
<dbReference type="InterPro" id="IPR030192">
    <property type="entry name" value="YbdG"/>
</dbReference>
<dbReference type="HOGENOM" id="CLU_045354_1_0_9"/>
<evidence type="ECO:0000256" key="2">
    <source>
        <dbReference type="ARBA" id="ARBA00022475"/>
    </source>
</evidence>
<evidence type="ECO:0000256" key="3">
    <source>
        <dbReference type="ARBA" id="ARBA00022519"/>
    </source>
</evidence>
<organism evidence="12 13">
    <name type="scientific">Desulfosporosinus youngiae DSM 17734</name>
    <dbReference type="NCBI Taxonomy" id="768710"/>
    <lineage>
        <taxon>Bacteria</taxon>
        <taxon>Bacillati</taxon>
        <taxon>Bacillota</taxon>
        <taxon>Clostridia</taxon>
        <taxon>Eubacteriales</taxon>
        <taxon>Desulfitobacteriaceae</taxon>
        <taxon>Desulfosporosinus</taxon>
    </lineage>
</organism>
<dbReference type="Proteomes" id="UP000005104">
    <property type="component" value="Chromosome"/>
</dbReference>
<gene>
    <name evidence="12" type="ORF">DesyoDRAFT_1425</name>
</gene>
<keyword evidence="13" id="KW-1185">Reference proteome</keyword>
<sequence>MIEFIMDWFIGYGINEGTARNLAAGILLLIIVLLSLIVNFITKKIVLRALSHIISNNKVKWDDVMYEKNVFHKLSHIVPALIIYSFAPAFPEKIGLVIQRFSSAYIILAGIFVMDALLNSVDDIYRTYEVSKNKPIKGYLQVAKIFVYIIGGILMIATIIGKSPLLLLSGIGALTAVLLLVFKDSLLGLVAGIQLSSNDMVRLDDWIEMPKYGANGTVIDISLNTVKVENFDKTITTIPTYALVSDSFKNWRGMTQSGGRRINRSIYIDTTSIDFCTEEMLDQFEKIHYLTDYIRNKKQEIALYNLENQIDTNHPVNGRRLTNLGTFRAYIQSYLKNHPKIYGEMVQMVRQLPPGEHGIPLEIYVFTNDTVWVNYESIQSDIFDHILAVVPQFGLRVFQKPTGYDFRCSLSSLRD</sequence>
<feature type="transmembrane region" description="Helical" evidence="10">
    <location>
        <begin position="22"/>
        <end position="41"/>
    </location>
</feature>
<protein>
    <recommendedName>
        <fullName evidence="8">Mechanosensing system component YbdG</fullName>
    </recommendedName>
    <alternativeName>
        <fullName evidence="9">Mechanosensitive channel homolog YbdG</fullName>
    </alternativeName>
</protein>
<dbReference type="InterPro" id="IPR023408">
    <property type="entry name" value="MscS_beta-dom_sf"/>
</dbReference>
<dbReference type="PANTHER" id="PTHR30414:SF0">
    <property type="entry name" value="MINICONDUCTANCE MECHANOSENSITIVE CHANNEL YBDG"/>
    <property type="match status" value="1"/>
</dbReference>
<dbReference type="GO" id="GO:0071470">
    <property type="term" value="P:cellular response to osmotic stress"/>
    <property type="evidence" value="ECO:0007669"/>
    <property type="project" value="InterPro"/>
</dbReference>
<keyword evidence="5 10" id="KW-1133">Transmembrane helix</keyword>
<dbReference type="GO" id="GO:0008381">
    <property type="term" value="F:mechanosensitive monoatomic ion channel activity"/>
    <property type="evidence" value="ECO:0007669"/>
    <property type="project" value="InterPro"/>
</dbReference>
<comment type="subcellular location">
    <subcellularLocation>
        <location evidence="1">Cell inner membrane</location>
        <topology evidence="1">Multi-pass membrane protein</topology>
    </subcellularLocation>
</comment>
<evidence type="ECO:0000313" key="13">
    <source>
        <dbReference type="Proteomes" id="UP000005104"/>
    </source>
</evidence>
<dbReference type="eggNOG" id="COG0668">
    <property type="taxonomic scope" value="Bacteria"/>
</dbReference>
<keyword evidence="2" id="KW-1003">Cell membrane</keyword>